<dbReference type="GO" id="GO:0032153">
    <property type="term" value="C:cell division site"/>
    <property type="evidence" value="ECO:0007669"/>
    <property type="project" value="TreeGrafter"/>
</dbReference>
<evidence type="ECO:0000256" key="1">
    <source>
        <dbReference type="ARBA" id="ARBA00004141"/>
    </source>
</evidence>
<evidence type="ECO:0000313" key="7">
    <source>
        <dbReference type="EMBL" id="VAV97904.1"/>
    </source>
</evidence>
<evidence type="ECO:0000256" key="6">
    <source>
        <dbReference type="SAM" id="Phobius"/>
    </source>
</evidence>
<evidence type="ECO:0000256" key="2">
    <source>
        <dbReference type="ARBA" id="ARBA00022692"/>
    </source>
</evidence>
<dbReference type="GO" id="GO:0008360">
    <property type="term" value="P:regulation of cell shape"/>
    <property type="evidence" value="ECO:0007669"/>
    <property type="project" value="UniProtKB-KW"/>
</dbReference>
<dbReference type="HAMAP" id="MF_02079">
    <property type="entry name" value="PGT_RodA"/>
    <property type="match status" value="1"/>
</dbReference>
<feature type="transmembrane region" description="Helical" evidence="6">
    <location>
        <begin position="313"/>
        <end position="339"/>
    </location>
</feature>
<feature type="transmembrane region" description="Helical" evidence="6">
    <location>
        <begin position="56"/>
        <end position="73"/>
    </location>
</feature>
<feature type="transmembrane region" description="Helical" evidence="6">
    <location>
        <begin position="167"/>
        <end position="184"/>
    </location>
</feature>
<organism evidence="7">
    <name type="scientific">hydrothermal vent metagenome</name>
    <dbReference type="NCBI Taxonomy" id="652676"/>
    <lineage>
        <taxon>unclassified sequences</taxon>
        <taxon>metagenomes</taxon>
        <taxon>ecological metagenomes</taxon>
    </lineage>
</organism>
<evidence type="ECO:0000256" key="3">
    <source>
        <dbReference type="ARBA" id="ARBA00022960"/>
    </source>
</evidence>
<name>A0A3B0RVR9_9ZZZZ</name>
<dbReference type="InterPro" id="IPR001182">
    <property type="entry name" value="FtsW/RodA"/>
</dbReference>
<evidence type="ECO:0000256" key="4">
    <source>
        <dbReference type="ARBA" id="ARBA00022989"/>
    </source>
</evidence>
<dbReference type="GO" id="GO:0051301">
    <property type="term" value="P:cell division"/>
    <property type="evidence" value="ECO:0007669"/>
    <property type="project" value="InterPro"/>
</dbReference>
<accession>A0A3B0RVR9</accession>
<feature type="transmembrane region" description="Helical" evidence="6">
    <location>
        <begin position="191"/>
        <end position="210"/>
    </location>
</feature>
<dbReference type="InterPro" id="IPR011923">
    <property type="entry name" value="RodA/MrdB"/>
</dbReference>
<dbReference type="EMBL" id="UOEE01000252">
    <property type="protein sequence ID" value="VAV97904.1"/>
    <property type="molecule type" value="Genomic_DNA"/>
</dbReference>
<keyword evidence="4 6" id="KW-1133">Transmembrane helix</keyword>
<feature type="transmembrane region" description="Helical" evidence="6">
    <location>
        <begin position="21"/>
        <end position="44"/>
    </location>
</feature>
<protein>
    <submittedName>
        <fullName evidence="7">Rod shape-determining protein RodA</fullName>
    </submittedName>
</protein>
<gene>
    <name evidence="7" type="ORF">MNBD_ALPHA06-990</name>
</gene>
<dbReference type="AlphaFoldDB" id="A0A3B0RVR9"/>
<keyword evidence="3" id="KW-0133">Cell shape</keyword>
<dbReference type="PANTHER" id="PTHR30474:SF1">
    <property type="entry name" value="PEPTIDOGLYCAN GLYCOSYLTRANSFERASE MRDB"/>
    <property type="match status" value="1"/>
</dbReference>
<keyword evidence="5 6" id="KW-0472">Membrane</keyword>
<keyword evidence="2 6" id="KW-0812">Transmembrane</keyword>
<evidence type="ECO:0000256" key="5">
    <source>
        <dbReference type="ARBA" id="ARBA00023136"/>
    </source>
</evidence>
<dbReference type="GO" id="GO:0015648">
    <property type="term" value="F:lipid-linked peptidoglycan transporter activity"/>
    <property type="evidence" value="ECO:0007669"/>
    <property type="project" value="TreeGrafter"/>
</dbReference>
<proteinExistence type="inferred from homology"/>
<sequence>MNYLRIARPEITLSIAAKIARINWLLVLLLVALAAIGVTILYSASGGSFSPYSSRHAIRFAIALGLMFALALVDIRVWMMLAYPTYAVALLLLVGVAFFGETVMGAQRWLDIGPVRLQPSEMMKLALVLGLARYFHANGEITRFRDLVVPVLMMVAPVLLILKQPDLGTGILVAAIGVLMIYLAGLSWRVILVSLGGAVIGLPLFMAFGLKEYQWRRIRTFLNPEHDPLGSGYHLLQSKIAIGSGGVDGKGFLNGSQSHLNFLPEKQTDFIFTMIGEEFGFLGSLTVLGIYMAVLVVGFYIAIRSRSAFGRMIASGVTITFGLYVLVNVGMVIGLLPVVGVPLPLISYGGTVILSVMVGFALVMNAHIHRDSLLPSGKSLIL</sequence>
<dbReference type="Pfam" id="PF01098">
    <property type="entry name" value="FTSW_RODA_SPOVE"/>
    <property type="match status" value="1"/>
</dbReference>
<feature type="transmembrane region" description="Helical" evidence="6">
    <location>
        <begin position="279"/>
        <end position="301"/>
    </location>
</feature>
<dbReference type="NCBIfam" id="TIGR02210">
    <property type="entry name" value="rodA_shape"/>
    <property type="match status" value="1"/>
</dbReference>
<feature type="transmembrane region" description="Helical" evidence="6">
    <location>
        <begin position="80"/>
        <end position="100"/>
    </location>
</feature>
<dbReference type="GO" id="GO:0005886">
    <property type="term" value="C:plasma membrane"/>
    <property type="evidence" value="ECO:0007669"/>
    <property type="project" value="TreeGrafter"/>
</dbReference>
<feature type="transmembrane region" description="Helical" evidence="6">
    <location>
        <begin position="345"/>
        <end position="364"/>
    </location>
</feature>
<dbReference type="PANTHER" id="PTHR30474">
    <property type="entry name" value="CELL CYCLE PROTEIN"/>
    <property type="match status" value="1"/>
</dbReference>
<comment type="subcellular location">
    <subcellularLocation>
        <location evidence="1">Membrane</location>
        <topology evidence="1">Multi-pass membrane protein</topology>
    </subcellularLocation>
</comment>
<feature type="transmembrane region" description="Helical" evidence="6">
    <location>
        <begin position="144"/>
        <end position="161"/>
    </location>
</feature>
<reference evidence="7" key="1">
    <citation type="submission" date="2018-06" db="EMBL/GenBank/DDBJ databases">
        <authorList>
            <person name="Zhirakovskaya E."/>
        </authorList>
    </citation>
    <scope>NUCLEOTIDE SEQUENCE</scope>
</reference>